<dbReference type="PANTHER" id="PTHR27007">
    <property type="match status" value="1"/>
</dbReference>
<dbReference type="SMART" id="SM00220">
    <property type="entry name" value="S_TKc"/>
    <property type="match status" value="2"/>
</dbReference>
<dbReference type="FunFam" id="1.10.510.10:FF:000517">
    <property type="entry name" value="Putative receptor kinase Lecrk"/>
    <property type="match status" value="2"/>
</dbReference>
<dbReference type="GO" id="GO:0030246">
    <property type="term" value="F:carbohydrate binding"/>
    <property type="evidence" value="ECO:0007669"/>
    <property type="project" value="UniProtKB-KW"/>
</dbReference>
<keyword evidence="17 23" id="KW-0675">Receptor</keyword>
<dbReference type="GO" id="GO:0005524">
    <property type="term" value="F:ATP binding"/>
    <property type="evidence" value="ECO:0007669"/>
    <property type="project" value="UniProtKB-UniRule"/>
</dbReference>
<dbReference type="SUPFAM" id="SSF56112">
    <property type="entry name" value="Protein kinase-like (PK-like)"/>
    <property type="match status" value="2"/>
</dbReference>
<dbReference type="FunFam" id="2.60.120.200:FF:000051">
    <property type="entry name" value="L-type lectin-domain containing receptor kinase V.9"/>
    <property type="match status" value="2"/>
</dbReference>
<dbReference type="PROSITE" id="PS00107">
    <property type="entry name" value="PROTEIN_KINASE_ATP"/>
    <property type="match status" value="2"/>
</dbReference>
<keyword evidence="10" id="KW-0732">Signal</keyword>
<dbReference type="InParanoid" id="A0A1D6J0T5"/>
<evidence type="ECO:0000256" key="17">
    <source>
        <dbReference type="ARBA" id="ARBA00023170"/>
    </source>
</evidence>
<keyword evidence="13 23" id="KW-0418">Kinase</keyword>
<dbReference type="Gene3D" id="2.60.120.200">
    <property type="match status" value="2"/>
</dbReference>
<name>A0A1D6J0T5_MAIZE</name>
<dbReference type="Pfam" id="PF00139">
    <property type="entry name" value="Lectin_legB"/>
    <property type="match status" value="2"/>
</dbReference>
<dbReference type="InterPro" id="IPR050528">
    <property type="entry name" value="L-type_Lectin-RKs"/>
</dbReference>
<keyword evidence="9" id="KW-0812">Transmembrane</keyword>
<keyword evidence="15" id="KW-1133">Transmembrane helix</keyword>
<comment type="similarity">
    <text evidence="3">In the N-terminal section; belongs to the leguminous lectin family.</text>
</comment>
<keyword evidence="7" id="KW-0723">Serine/threonine-protein kinase</keyword>
<evidence type="ECO:0000256" key="20">
    <source>
        <dbReference type="ARBA" id="ARBA00048977"/>
    </source>
</evidence>
<gene>
    <name evidence="23" type="ORF">ZEAMMB73_Zm00001d024637</name>
</gene>
<evidence type="ECO:0000313" key="23">
    <source>
        <dbReference type="EMBL" id="AQK41675.1"/>
    </source>
</evidence>
<organism evidence="23">
    <name type="scientific">Zea mays</name>
    <name type="common">Maize</name>
    <dbReference type="NCBI Taxonomy" id="4577"/>
    <lineage>
        <taxon>Eukaryota</taxon>
        <taxon>Viridiplantae</taxon>
        <taxon>Streptophyta</taxon>
        <taxon>Embryophyta</taxon>
        <taxon>Tracheophyta</taxon>
        <taxon>Spermatophyta</taxon>
        <taxon>Magnoliopsida</taxon>
        <taxon>Liliopsida</taxon>
        <taxon>Poales</taxon>
        <taxon>Poaceae</taxon>
        <taxon>PACMAD clade</taxon>
        <taxon>Panicoideae</taxon>
        <taxon>Andropogonodae</taxon>
        <taxon>Andropogoneae</taxon>
        <taxon>Tripsacinae</taxon>
        <taxon>Zea</taxon>
    </lineage>
</organism>
<keyword evidence="12 21" id="KW-0547">Nucleotide-binding</keyword>
<keyword evidence="6" id="KW-1003">Cell membrane</keyword>
<comment type="subcellular location">
    <subcellularLocation>
        <location evidence="1">Cell membrane</location>
    </subcellularLocation>
    <subcellularLocation>
        <location evidence="2">Membrane</location>
        <topology evidence="2">Single-pass type I membrane protein</topology>
    </subcellularLocation>
</comment>
<dbReference type="SMR" id="A0A1D6J0T5"/>
<dbReference type="EC" id="2.7.11.1" evidence="5"/>
<dbReference type="CDD" id="cd14066">
    <property type="entry name" value="STKc_IRAK"/>
    <property type="match status" value="2"/>
</dbReference>
<dbReference type="InterPro" id="IPR013320">
    <property type="entry name" value="ConA-like_dom_sf"/>
</dbReference>
<reference evidence="23" key="1">
    <citation type="submission" date="2015-12" db="EMBL/GenBank/DDBJ databases">
        <title>Update maize B73 reference genome by single molecule sequencing technologies.</title>
        <authorList>
            <consortium name="Maize Genome Sequencing Project"/>
            <person name="Ware D."/>
        </authorList>
    </citation>
    <scope>NUCLEOTIDE SEQUENCE</scope>
    <source>
        <tissue evidence="23">Seedling</tissue>
    </source>
</reference>
<protein>
    <recommendedName>
        <fullName evidence="5">non-specific serine/threonine protein kinase</fullName>
        <ecNumber evidence="5">2.7.11.1</ecNumber>
    </recommendedName>
</protein>
<dbReference type="InterPro" id="IPR008271">
    <property type="entry name" value="Ser/Thr_kinase_AS"/>
</dbReference>
<evidence type="ECO:0000256" key="15">
    <source>
        <dbReference type="ARBA" id="ARBA00022989"/>
    </source>
</evidence>
<accession>A0A1D6J0T5</accession>
<keyword evidence="8" id="KW-0808">Transferase</keyword>
<dbReference type="GO" id="GO:0005886">
    <property type="term" value="C:plasma membrane"/>
    <property type="evidence" value="ECO:0007669"/>
    <property type="project" value="UniProtKB-SubCell"/>
</dbReference>
<comment type="catalytic activity">
    <reaction evidence="19">
        <text>L-threonyl-[protein] + ATP = O-phospho-L-threonyl-[protein] + ADP + H(+)</text>
        <dbReference type="Rhea" id="RHEA:46608"/>
        <dbReference type="Rhea" id="RHEA-COMP:11060"/>
        <dbReference type="Rhea" id="RHEA-COMP:11605"/>
        <dbReference type="ChEBI" id="CHEBI:15378"/>
        <dbReference type="ChEBI" id="CHEBI:30013"/>
        <dbReference type="ChEBI" id="CHEBI:30616"/>
        <dbReference type="ChEBI" id="CHEBI:61977"/>
        <dbReference type="ChEBI" id="CHEBI:456216"/>
        <dbReference type="EC" id="2.7.11.1"/>
    </reaction>
    <physiologicalReaction direction="left-to-right" evidence="19">
        <dbReference type="Rhea" id="RHEA:46609"/>
    </physiologicalReaction>
</comment>
<dbReference type="InterPro" id="IPR000719">
    <property type="entry name" value="Prot_kinase_dom"/>
</dbReference>
<dbReference type="PROSITE" id="PS50011">
    <property type="entry name" value="PROTEIN_KINASE_DOM"/>
    <property type="match status" value="2"/>
</dbReference>
<comment type="catalytic activity">
    <reaction evidence="20">
        <text>L-seryl-[protein] + ATP = O-phospho-L-seryl-[protein] + ADP + H(+)</text>
        <dbReference type="Rhea" id="RHEA:17989"/>
        <dbReference type="Rhea" id="RHEA-COMP:9863"/>
        <dbReference type="Rhea" id="RHEA-COMP:11604"/>
        <dbReference type="ChEBI" id="CHEBI:15378"/>
        <dbReference type="ChEBI" id="CHEBI:29999"/>
        <dbReference type="ChEBI" id="CHEBI:30616"/>
        <dbReference type="ChEBI" id="CHEBI:83421"/>
        <dbReference type="ChEBI" id="CHEBI:456216"/>
        <dbReference type="EC" id="2.7.11.1"/>
    </reaction>
    <physiologicalReaction direction="left-to-right" evidence="20">
        <dbReference type="Rhea" id="RHEA:17990"/>
    </physiologicalReaction>
</comment>
<dbReference type="PaxDb" id="4577-GRMZM2G341302_P01"/>
<evidence type="ECO:0000256" key="8">
    <source>
        <dbReference type="ARBA" id="ARBA00022679"/>
    </source>
</evidence>
<dbReference type="InterPro" id="IPR001220">
    <property type="entry name" value="Legume_lectin_dom"/>
</dbReference>
<dbReference type="OMA" id="DNRQINV"/>
<evidence type="ECO:0000256" key="12">
    <source>
        <dbReference type="ARBA" id="ARBA00022741"/>
    </source>
</evidence>
<evidence type="ECO:0000256" key="9">
    <source>
        <dbReference type="ARBA" id="ARBA00022692"/>
    </source>
</evidence>
<dbReference type="GO" id="GO:1901001">
    <property type="term" value="P:negative regulation of response to salt stress"/>
    <property type="evidence" value="ECO:0007669"/>
    <property type="project" value="UniProtKB-ARBA"/>
</dbReference>
<dbReference type="InterPro" id="IPR017441">
    <property type="entry name" value="Protein_kinase_ATP_BS"/>
</dbReference>
<evidence type="ECO:0000256" key="16">
    <source>
        <dbReference type="ARBA" id="ARBA00023136"/>
    </source>
</evidence>
<proteinExistence type="inferred from homology"/>
<evidence type="ECO:0000256" key="11">
    <source>
        <dbReference type="ARBA" id="ARBA00022734"/>
    </source>
</evidence>
<evidence type="ECO:0000256" key="3">
    <source>
        <dbReference type="ARBA" id="ARBA00008536"/>
    </source>
</evidence>
<dbReference type="CDD" id="cd06899">
    <property type="entry name" value="lectin_legume_LecRK_Arcelin_ConA"/>
    <property type="match status" value="2"/>
</dbReference>
<evidence type="ECO:0000256" key="7">
    <source>
        <dbReference type="ARBA" id="ARBA00022527"/>
    </source>
</evidence>
<keyword evidence="16" id="KW-0472">Membrane</keyword>
<feature type="binding site" evidence="21">
    <location>
        <position position="1054"/>
    </location>
    <ligand>
        <name>ATP</name>
        <dbReference type="ChEBI" id="CHEBI:30616"/>
    </ligand>
</feature>
<evidence type="ECO:0000256" key="18">
    <source>
        <dbReference type="ARBA" id="ARBA00023180"/>
    </source>
</evidence>
<dbReference type="Gene3D" id="3.30.200.20">
    <property type="entry name" value="Phosphorylase Kinase, domain 1"/>
    <property type="match status" value="2"/>
</dbReference>
<evidence type="ECO:0000256" key="13">
    <source>
        <dbReference type="ARBA" id="ARBA00022777"/>
    </source>
</evidence>
<evidence type="ECO:0000256" key="5">
    <source>
        <dbReference type="ARBA" id="ARBA00012513"/>
    </source>
</evidence>
<evidence type="ECO:0000256" key="19">
    <source>
        <dbReference type="ARBA" id="ARBA00048659"/>
    </source>
</evidence>
<keyword evidence="14 21" id="KW-0067">ATP-binding</keyword>
<evidence type="ECO:0000256" key="6">
    <source>
        <dbReference type="ARBA" id="ARBA00022475"/>
    </source>
</evidence>
<keyword evidence="18" id="KW-0325">Glycoprotein</keyword>
<dbReference type="Gene3D" id="1.10.510.10">
    <property type="entry name" value="Transferase(Phosphotransferase) domain 1"/>
    <property type="match status" value="2"/>
</dbReference>
<dbReference type="Pfam" id="PF00069">
    <property type="entry name" value="Pkinase"/>
    <property type="match status" value="2"/>
</dbReference>
<evidence type="ECO:0000256" key="2">
    <source>
        <dbReference type="ARBA" id="ARBA00004479"/>
    </source>
</evidence>
<dbReference type="EMBL" id="CM000786">
    <property type="protein sequence ID" value="AQK41675.1"/>
    <property type="molecule type" value="Genomic_DNA"/>
</dbReference>
<feature type="domain" description="Protein kinase" evidence="22">
    <location>
        <begin position="1025"/>
        <end position="1305"/>
    </location>
</feature>
<evidence type="ECO:0000256" key="4">
    <source>
        <dbReference type="ARBA" id="ARBA00010217"/>
    </source>
</evidence>
<feature type="domain" description="Protein kinase" evidence="22">
    <location>
        <begin position="357"/>
        <end position="639"/>
    </location>
</feature>
<dbReference type="InterPro" id="IPR011009">
    <property type="entry name" value="Kinase-like_dom_sf"/>
</dbReference>
<dbReference type="PROSITE" id="PS00108">
    <property type="entry name" value="PROTEIN_KINASE_ST"/>
    <property type="match status" value="2"/>
</dbReference>
<dbReference type="GO" id="GO:0004674">
    <property type="term" value="F:protein serine/threonine kinase activity"/>
    <property type="evidence" value="ECO:0007669"/>
    <property type="project" value="UniProtKB-KW"/>
</dbReference>
<dbReference type="ExpressionAtlas" id="A0A1D6J0T5">
    <property type="expression patterns" value="baseline and differential"/>
</dbReference>
<dbReference type="FunFam" id="3.30.200.20:FF:000811">
    <property type="entry name" value="L-type lectin-domain containing receptor kinase V.9"/>
    <property type="match status" value="1"/>
</dbReference>
<dbReference type="eggNOG" id="ENOG502QSJ4">
    <property type="taxonomic scope" value="Eukaryota"/>
</dbReference>
<evidence type="ECO:0000256" key="1">
    <source>
        <dbReference type="ARBA" id="ARBA00004236"/>
    </source>
</evidence>
<dbReference type="SUPFAM" id="SSF49899">
    <property type="entry name" value="Concanavalin A-like lectins/glucanases"/>
    <property type="match status" value="2"/>
</dbReference>
<evidence type="ECO:0000256" key="10">
    <source>
        <dbReference type="ARBA" id="ARBA00022729"/>
    </source>
</evidence>
<comment type="similarity">
    <text evidence="4">In the C-terminal section; belongs to the protein kinase superfamily. Ser/Thr protein kinase family.</text>
</comment>
<evidence type="ECO:0000256" key="21">
    <source>
        <dbReference type="PROSITE-ProRule" id="PRU10141"/>
    </source>
</evidence>
<dbReference type="FunFam" id="3.30.200.20:FF:000112">
    <property type="entry name" value="Lectin-domain containing receptor kinase A4.3"/>
    <property type="match status" value="1"/>
</dbReference>
<evidence type="ECO:0000256" key="14">
    <source>
        <dbReference type="ARBA" id="ARBA00022840"/>
    </source>
</evidence>
<evidence type="ECO:0000259" key="22">
    <source>
        <dbReference type="PROSITE" id="PS50011"/>
    </source>
</evidence>
<sequence length="1347" mass="150305">MAVFDMKSAPLMILELLLVSLGLTIAPFSAEENNDHWFVYSGFANASLTLDNTASITPSGLLELTNGTVMSMGHAFYPTPLRLRDSPNSTVQSFSASFVFGIISIYDDLSSHGLAMLIAPSRTLSALPVQYLGLLSGSNDGNKSNHIFAVELDTYQNSEFKDINNNHIGIDINSMTSVQSNPAGFFHDQDGTFENLTLSSKEAMRVWVEYDRENTQIDVTMAPLAIVKPKRPTVSTIQNLSDVLTDVAYVGFSSSTGKIHTQHYVLGWSFAMNGPAPSIDLSMLPKLPRHHHKSRRSWVLETVLPIATAALLLSLGVVAFLLVRRHVRYAEIREDWELEFGPHRFSYKDLFHATGGFENKNLLGIGGFGRVYKGELPRSRLKIAVKRVSHDSKQGMKEFIAEIVSIGRLQNRNLVQLLGYCRRKGELLLVYEYMPNGSLDKYLHNAKEGNSALSWAQRFRIIKGIASGLLYLHEEWEKVVVHRDIKGSNVLLDSEMNGRLGDFGLARLYDHGVDPQTTHVVGTIGYLAPKLARGGNATPLTDVFSFGMFVLEVTCGQRPVRHENVQDSQLMLVDWVLDKVREGSFGATMDARLEGKYDIGEAYLALKIGLLCSHPFASERPTMRQVIQYLDGEIEAPDLSFEYDQKHIAKCALNVHKIFSLFWNPKYSLHSKFLQDTHMLVMAMKHTSFLPYLLLLTTLASCDDQFLLSGFTQSSLNLDGSAIVTNDGLLDLTNSTAITNGHAFYPSPLHFRKSPDGKVESFSVNVVFSIFITYPDLSADGMAFFIAPTKNFSDARAGKYFGLLNENNNGNTRNHIFMVELDTYKNAEVQDINDNHVGININGVFSFKSNTSGFYEDSGAFRELTLNGNKGTQLWIDYDKSTMQINVTLAPINVHKPSRPLLSTTYDLSTVISTSTSYIGFASGASPVNSRHYVMGWSFGMNKPAPPLDVSKLPKLPFHGPKAQSKLLAIVLPIATATLILSIGTIVTLVVRRRLKYAEVREDWEGEFGPHRFSYKDLYHATGGFKNKHLLGEGGFGKVYKGVLPLSNVEVAVKRMSHESRQGMKEFVTEVVSIGRLRHRNLVQLLGYCRRKGELFLVYNYMPNGSLDKYLYCEEHGAILNWEQRFRVIRNIATVLLYLHEKWEKIVIHRDIKASNVLLDGEMNGRLGDFGLARLYDHGTDPQTTHMVGTKGYLAPELLRTGKASPHTDVFAFGMFLLEVACGQRPVKKNAEGTEFFLVDWVLEHWNNGVITKTLDSRLQGDYNIDEAHLVLKLGLLCSHPLPSSRPRMRQVMQYLDGDTPLPELRPTQLSSNMVALMKNSGLNSSVVSYPQISTSFCTISSLSGGR</sequence>
<keyword evidence="11 23" id="KW-0430">Lectin</keyword>
<feature type="binding site" evidence="21">
    <location>
        <position position="386"/>
    </location>
    <ligand>
        <name>ATP</name>
        <dbReference type="ChEBI" id="CHEBI:30616"/>
    </ligand>
</feature>